<evidence type="ECO:0008006" key="3">
    <source>
        <dbReference type="Google" id="ProtNLM"/>
    </source>
</evidence>
<dbReference type="EMBL" id="JBHDLN010000001">
    <property type="protein sequence ID" value="MFB0840770.1"/>
    <property type="molecule type" value="Genomic_DNA"/>
</dbReference>
<name>A0ABV4UT10_9BACL</name>
<accession>A0ABV4UT10</accession>
<evidence type="ECO:0000313" key="1">
    <source>
        <dbReference type="EMBL" id="MFB0840770.1"/>
    </source>
</evidence>
<keyword evidence="2" id="KW-1185">Reference proteome</keyword>
<dbReference type="RefSeq" id="WP_373948017.1">
    <property type="nucleotide sequence ID" value="NZ_JBHDLN010000001.1"/>
</dbReference>
<organism evidence="1 2">
    <name type="scientific">Paenibacillus oleatilyticus</name>
    <dbReference type="NCBI Taxonomy" id="2594886"/>
    <lineage>
        <taxon>Bacteria</taxon>
        <taxon>Bacillati</taxon>
        <taxon>Bacillota</taxon>
        <taxon>Bacilli</taxon>
        <taxon>Bacillales</taxon>
        <taxon>Paenibacillaceae</taxon>
        <taxon>Paenibacillus</taxon>
    </lineage>
</organism>
<dbReference type="Proteomes" id="UP001575622">
    <property type="component" value="Unassembled WGS sequence"/>
</dbReference>
<gene>
    <name evidence="1" type="ORF">ACEU3E_01160</name>
</gene>
<evidence type="ECO:0000313" key="2">
    <source>
        <dbReference type="Proteomes" id="UP001575622"/>
    </source>
</evidence>
<sequence>MIFWIVIIGIQNLWRTFWVKKKEFSKVLSLILDVQLDSSAKTTFHRYIDYFINYTIVFLIKKNDDFLQLFSEVNDKSKRVTFMDRYFSNDLISYEMVCMILNDEKLIKKIGLHHEWIEYPLMLRTSYLLSTSKERGVDETDIIPRELDLDCSFKEYLLSWSFEEKKLSKKGIDYFKKNFENKYNQLCKIMGINP</sequence>
<reference evidence="1 2" key="1">
    <citation type="submission" date="2024-09" db="EMBL/GenBank/DDBJ databases">
        <authorList>
            <person name="Makale K.P.P."/>
            <person name="Makhzoum A."/>
            <person name="Rantong G."/>
            <person name="Rahube T.O."/>
        </authorList>
    </citation>
    <scope>NUCLEOTIDE SEQUENCE [LARGE SCALE GENOMIC DNA]</scope>
    <source>
        <strain evidence="1 2">KM_D13</strain>
    </source>
</reference>
<comment type="caution">
    <text evidence="1">The sequence shown here is derived from an EMBL/GenBank/DDBJ whole genome shotgun (WGS) entry which is preliminary data.</text>
</comment>
<proteinExistence type="predicted"/>
<protein>
    <recommendedName>
        <fullName evidence="3">DUF4240 domain-containing protein</fullName>
    </recommendedName>
</protein>